<comment type="caution">
    <text evidence="2">The sequence shown here is derived from an EMBL/GenBank/DDBJ whole genome shotgun (WGS) entry which is preliminary data.</text>
</comment>
<proteinExistence type="predicted"/>
<dbReference type="Proteomes" id="UP000282211">
    <property type="component" value="Unassembled WGS sequence"/>
</dbReference>
<feature type="region of interest" description="Disordered" evidence="1">
    <location>
        <begin position="30"/>
        <end position="61"/>
    </location>
</feature>
<evidence type="ECO:0000313" key="2">
    <source>
        <dbReference type="EMBL" id="RKQ71278.1"/>
    </source>
</evidence>
<dbReference type="EMBL" id="RBII01000001">
    <property type="protein sequence ID" value="RKQ71278.1"/>
    <property type="molecule type" value="Genomic_DNA"/>
</dbReference>
<organism evidence="2 3">
    <name type="scientific">Litorimonas taeanensis</name>
    <dbReference type="NCBI Taxonomy" id="568099"/>
    <lineage>
        <taxon>Bacteria</taxon>
        <taxon>Pseudomonadati</taxon>
        <taxon>Pseudomonadota</taxon>
        <taxon>Alphaproteobacteria</taxon>
        <taxon>Maricaulales</taxon>
        <taxon>Robiginitomaculaceae</taxon>
    </lineage>
</organism>
<dbReference type="AlphaFoldDB" id="A0A420WJV1"/>
<gene>
    <name evidence="2" type="ORF">DES40_0591</name>
</gene>
<evidence type="ECO:0000256" key="1">
    <source>
        <dbReference type="SAM" id="MobiDB-lite"/>
    </source>
</evidence>
<accession>A0A420WJV1</accession>
<keyword evidence="3" id="KW-1185">Reference proteome</keyword>
<evidence type="ECO:0000313" key="3">
    <source>
        <dbReference type="Proteomes" id="UP000282211"/>
    </source>
</evidence>
<protein>
    <submittedName>
        <fullName evidence="2">Uncharacterized protein</fullName>
    </submittedName>
</protein>
<dbReference type="InParanoid" id="A0A420WJV1"/>
<sequence length="178" mass="19294">MADGALSVMFKFAPVVLISLGLMACENRSDEAGGDVNLSRPVISDSTDRNTDTPGLPPVPKSLRLEDIDFTTYSTELAKPSGLAEGQSRIEAIDAVRLYFAPEEGSHIIQTSQSSFDRPDGSVLIMSASQLADDSVQSQEIYLILTGEKGNQKLAAFGLRHKCWRGENTTEWQTALCP</sequence>
<reference evidence="2 3" key="1">
    <citation type="submission" date="2018-10" db="EMBL/GenBank/DDBJ databases">
        <title>Genomic Encyclopedia of Type Strains, Phase IV (KMG-IV): sequencing the most valuable type-strain genomes for metagenomic binning, comparative biology and taxonomic classification.</title>
        <authorList>
            <person name="Goeker M."/>
        </authorList>
    </citation>
    <scope>NUCLEOTIDE SEQUENCE [LARGE SCALE GENOMIC DNA]</scope>
    <source>
        <strain evidence="2 3">DSM 22008</strain>
    </source>
</reference>
<name>A0A420WJV1_9PROT</name>